<dbReference type="EMBL" id="MFJV01000001">
    <property type="protein sequence ID" value="OGG23975.1"/>
    <property type="molecule type" value="Genomic_DNA"/>
</dbReference>
<evidence type="ECO:0000313" key="1">
    <source>
        <dbReference type="EMBL" id="OGG23975.1"/>
    </source>
</evidence>
<organism evidence="1 2">
    <name type="scientific">Candidatus Gottesmanbacteria bacterium RIFCSPLOWO2_01_FULL_43_11b</name>
    <dbReference type="NCBI Taxonomy" id="1798392"/>
    <lineage>
        <taxon>Bacteria</taxon>
        <taxon>Candidatus Gottesmaniibacteriota</taxon>
    </lineage>
</organism>
<evidence type="ECO:0000313" key="2">
    <source>
        <dbReference type="Proteomes" id="UP000178759"/>
    </source>
</evidence>
<name>A0A1F6AH15_9BACT</name>
<sequence>MGKEGLITLYHSTDQIGFEMARATGRLFGVQHLHPPDGYSGGSNLTPDKNVAEAFIKWCRAGGQWSLHDGPPALFVLTFQIPEALIQGVGKTRYFDCDEYATTLTVGVDDLPDEYLENQHGGSKIHRLMREEARRRQIGGEIRFYEVPFIYFEKVEPVQFTYEGVTYPLQPSL</sequence>
<reference evidence="1 2" key="1">
    <citation type="journal article" date="2016" name="Nat. Commun.">
        <title>Thousands of microbial genomes shed light on interconnected biogeochemical processes in an aquifer system.</title>
        <authorList>
            <person name="Anantharaman K."/>
            <person name="Brown C.T."/>
            <person name="Hug L.A."/>
            <person name="Sharon I."/>
            <person name="Castelle C.J."/>
            <person name="Probst A.J."/>
            <person name="Thomas B.C."/>
            <person name="Singh A."/>
            <person name="Wilkins M.J."/>
            <person name="Karaoz U."/>
            <person name="Brodie E.L."/>
            <person name="Williams K.H."/>
            <person name="Hubbard S.S."/>
            <person name="Banfield J.F."/>
        </authorList>
    </citation>
    <scope>NUCLEOTIDE SEQUENCE [LARGE SCALE GENOMIC DNA]</scope>
</reference>
<accession>A0A1F6AH15</accession>
<protein>
    <submittedName>
        <fullName evidence="1">Uncharacterized protein</fullName>
    </submittedName>
</protein>
<dbReference type="Proteomes" id="UP000178759">
    <property type="component" value="Unassembled WGS sequence"/>
</dbReference>
<gene>
    <name evidence="1" type="ORF">A3A79_02120</name>
</gene>
<proteinExistence type="predicted"/>
<dbReference type="AlphaFoldDB" id="A0A1F6AH15"/>
<comment type="caution">
    <text evidence="1">The sequence shown here is derived from an EMBL/GenBank/DDBJ whole genome shotgun (WGS) entry which is preliminary data.</text>
</comment>